<reference evidence="2 3" key="1">
    <citation type="submission" date="2016-05" db="EMBL/GenBank/DDBJ databases">
        <title>Draft Genome Sequences of Stenotrophomonas maltophilia Strains Sm32COP, Sm41DVV, Sm46PAILV, SmF3, SmF22, SmSOFb1 and SmCVFa1, Isolated from Different Manures, in France.</title>
        <authorList>
            <person name="Nazaret S."/>
            <person name="Bodilis J."/>
        </authorList>
    </citation>
    <scope>NUCLEOTIDE SEQUENCE [LARGE SCALE GENOMIC DNA]</scope>
    <source>
        <strain evidence="2 3">Sm41DVV</strain>
    </source>
</reference>
<dbReference type="AlphaFoldDB" id="A0AAP7GVC1"/>
<dbReference type="EMBL" id="LYVI01000001">
    <property type="protein sequence ID" value="OBU63317.1"/>
    <property type="molecule type" value="Genomic_DNA"/>
</dbReference>
<evidence type="ECO:0000259" key="1">
    <source>
        <dbReference type="Pfam" id="PF08929"/>
    </source>
</evidence>
<sequence>MMRDSRKSKAYFSGIIEFRLDEVAEVVDRIDSHRYTDVGRANASSSVFSLLLQIMVMRYSRGDDLVEVLGGLEELLFARRRVDLCADALGAQDQTIRAVWEDLRPDRYTKYLWWLAFSVAAGMEGSYVRSALGLMKHAGEDELFDRVAIALGDTGRPAANHVLYRQYLPLAKAVASIQDRPGLVKKFLDGWYAGSRNLYWHGNHRDDDSGYMGYWAFEAALVVMLFDIDDSSFRDHEYYPADLVAYYRRCAGAGI</sequence>
<dbReference type="InterPro" id="IPR015025">
    <property type="entry name" value="PoNi_C"/>
</dbReference>
<dbReference type="Proteomes" id="UP000092125">
    <property type="component" value="Unassembled WGS sequence"/>
</dbReference>
<dbReference type="InterPro" id="IPR028983">
    <property type="entry name" value="PA2201-like_C"/>
</dbReference>
<dbReference type="Pfam" id="PF08929">
    <property type="entry name" value="PoNi_C"/>
    <property type="match status" value="1"/>
</dbReference>
<name>A0AAP7GVC1_STEMA</name>
<evidence type="ECO:0000313" key="3">
    <source>
        <dbReference type="Proteomes" id="UP000092125"/>
    </source>
</evidence>
<gene>
    <name evidence="2" type="ORF">A9K56_01000</name>
</gene>
<proteinExistence type="predicted"/>
<feature type="domain" description="PoNi C-terminal" evidence="1">
    <location>
        <begin position="140"/>
        <end position="243"/>
    </location>
</feature>
<organism evidence="2 3">
    <name type="scientific">Stenotrophomonas maltophilia</name>
    <name type="common">Pseudomonas maltophilia</name>
    <name type="synonym">Xanthomonas maltophilia</name>
    <dbReference type="NCBI Taxonomy" id="40324"/>
    <lineage>
        <taxon>Bacteria</taxon>
        <taxon>Pseudomonadati</taxon>
        <taxon>Pseudomonadota</taxon>
        <taxon>Gammaproteobacteria</taxon>
        <taxon>Lysobacterales</taxon>
        <taxon>Lysobacteraceae</taxon>
        <taxon>Stenotrophomonas</taxon>
        <taxon>Stenotrophomonas maltophilia group</taxon>
    </lineage>
</organism>
<comment type="caution">
    <text evidence="2">The sequence shown here is derived from an EMBL/GenBank/DDBJ whole genome shotgun (WGS) entry which is preliminary data.</text>
</comment>
<evidence type="ECO:0000313" key="2">
    <source>
        <dbReference type="EMBL" id="OBU63317.1"/>
    </source>
</evidence>
<dbReference type="SUPFAM" id="SSF140731">
    <property type="entry name" value="PA2201 C-terminal domain-like"/>
    <property type="match status" value="1"/>
</dbReference>
<accession>A0AAP7GVC1</accession>
<dbReference type="Gene3D" id="1.10.3920.10">
    <property type="entry name" value="PA2201 C-terminal domain-like"/>
    <property type="match status" value="1"/>
</dbReference>
<dbReference type="RefSeq" id="WP_065181195.1">
    <property type="nucleotide sequence ID" value="NZ_LYVI01000001.1"/>
</dbReference>
<protein>
    <recommendedName>
        <fullName evidence="1">PoNi C-terminal domain-containing protein</fullName>
    </recommendedName>
</protein>